<keyword evidence="2" id="KW-1185">Reference proteome</keyword>
<gene>
    <name evidence="1" type="ORF">ACAOBT_LOCUS1749</name>
</gene>
<evidence type="ECO:0000313" key="1">
    <source>
        <dbReference type="EMBL" id="CAH1956840.1"/>
    </source>
</evidence>
<organism evidence="1 2">
    <name type="scientific">Acanthoscelides obtectus</name>
    <name type="common">Bean weevil</name>
    <name type="synonym">Bruchus obtectus</name>
    <dbReference type="NCBI Taxonomy" id="200917"/>
    <lineage>
        <taxon>Eukaryota</taxon>
        <taxon>Metazoa</taxon>
        <taxon>Ecdysozoa</taxon>
        <taxon>Arthropoda</taxon>
        <taxon>Hexapoda</taxon>
        <taxon>Insecta</taxon>
        <taxon>Pterygota</taxon>
        <taxon>Neoptera</taxon>
        <taxon>Endopterygota</taxon>
        <taxon>Coleoptera</taxon>
        <taxon>Polyphaga</taxon>
        <taxon>Cucujiformia</taxon>
        <taxon>Chrysomeloidea</taxon>
        <taxon>Chrysomelidae</taxon>
        <taxon>Bruchinae</taxon>
        <taxon>Bruchini</taxon>
        <taxon>Acanthoscelides</taxon>
    </lineage>
</organism>
<name>A0A9P0JNE6_ACAOB</name>
<reference evidence="1" key="1">
    <citation type="submission" date="2022-03" db="EMBL/GenBank/DDBJ databases">
        <authorList>
            <person name="Sayadi A."/>
        </authorList>
    </citation>
    <scope>NUCLEOTIDE SEQUENCE</scope>
</reference>
<protein>
    <submittedName>
        <fullName evidence="1">Uncharacterized protein</fullName>
    </submittedName>
</protein>
<proteinExistence type="predicted"/>
<sequence>MLKDGNFLSCAYW</sequence>
<dbReference type="Proteomes" id="UP001152888">
    <property type="component" value="Unassembled WGS sequence"/>
</dbReference>
<dbReference type="EMBL" id="CAKOFQ010006667">
    <property type="protein sequence ID" value="CAH1956840.1"/>
    <property type="molecule type" value="Genomic_DNA"/>
</dbReference>
<evidence type="ECO:0000313" key="2">
    <source>
        <dbReference type="Proteomes" id="UP001152888"/>
    </source>
</evidence>
<comment type="caution">
    <text evidence="1">The sequence shown here is derived from an EMBL/GenBank/DDBJ whole genome shotgun (WGS) entry which is preliminary data.</text>
</comment>
<accession>A0A9P0JNE6</accession>